<protein>
    <submittedName>
        <fullName evidence="2">Uncharacterized protein</fullName>
    </submittedName>
</protein>
<accession>A0AAV0H3A1</accession>
<feature type="non-terminal residue" evidence="2">
    <location>
        <position position="1"/>
    </location>
</feature>
<dbReference type="CDD" id="cd04480">
    <property type="entry name" value="RPA1_DBD_A_like"/>
    <property type="match status" value="1"/>
</dbReference>
<gene>
    <name evidence="2" type="ORF">LITE_LOCUS2264</name>
</gene>
<sequence>SLGCFASDFSSLCNLSVFGTPHLSPGNDSDSDGPQTLLKLRLLNAWGSYGLKNPTLIFNYCTLWNDEEGTLIQGTAPSELTRHFSPLLQLGSVYFVSNFRVKPPAPSYRSCSHKLTIILSAATQFEDVTRSSPSFWPDAFEFTPFSSLHSRIRSSVYLTDVVGAVVSITGVSSTVTSFGTTVRSDLVLQNENHMFLDISLWSDIARNLNGQELAVLGRSGPVMLAVCSLRVTGATKGGYSLTSTPGTRCVLNPVSEMAHLVQSVFFASTNTCQYYPPRFATPNEAAAFEAECTKTVSQLLALCFPPVADVCFFPFCSPAYLLLFLSLHLFVRLIISFVYFFLVYALPLLWSDCFG</sequence>
<keyword evidence="1" id="KW-1133">Transmembrane helix</keyword>
<evidence type="ECO:0000313" key="2">
    <source>
        <dbReference type="EMBL" id="CAI0379429.1"/>
    </source>
</evidence>
<dbReference type="SUPFAM" id="SSF50249">
    <property type="entry name" value="Nucleic acid-binding proteins"/>
    <property type="match status" value="2"/>
</dbReference>
<dbReference type="InterPro" id="IPR012340">
    <property type="entry name" value="NA-bd_OB-fold"/>
</dbReference>
<organism evidence="2 3">
    <name type="scientific">Linum tenue</name>
    <dbReference type="NCBI Taxonomy" id="586396"/>
    <lineage>
        <taxon>Eukaryota</taxon>
        <taxon>Viridiplantae</taxon>
        <taxon>Streptophyta</taxon>
        <taxon>Embryophyta</taxon>
        <taxon>Tracheophyta</taxon>
        <taxon>Spermatophyta</taxon>
        <taxon>Magnoliopsida</taxon>
        <taxon>eudicotyledons</taxon>
        <taxon>Gunneridae</taxon>
        <taxon>Pentapetalae</taxon>
        <taxon>rosids</taxon>
        <taxon>fabids</taxon>
        <taxon>Malpighiales</taxon>
        <taxon>Linaceae</taxon>
        <taxon>Linum</taxon>
    </lineage>
</organism>
<dbReference type="AlphaFoldDB" id="A0AAV0H3A1"/>
<evidence type="ECO:0000313" key="3">
    <source>
        <dbReference type="Proteomes" id="UP001154282"/>
    </source>
</evidence>
<proteinExistence type="predicted"/>
<comment type="caution">
    <text evidence="2">The sequence shown here is derived from an EMBL/GenBank/DDBJ whole genome shotgun (WGS) entry which is preliminary data.</text>
</comment>
<reference evidence="2" key="1">
    <citation type="submission" date="2022-08" db="EMBL/GenBank/DDBJ databases">
        <authorList>
            <person name="Gutierrez-Valencia J."/>
        </authorList>
    </citation>
    <scope>NUCLEOTIDE SEQUENCE</scope>
</reference>
<dbReference type="EMBL" id="CAMGYJ010000002">
    <property type="protein sequence ID" value="CAI0379429.1"/>
    <property type="molecule type" value="Genomic_DNA"/>
</dbReference>
<dbReference type="PANTHER" id="PTHR47165">
    <property type="entry name" value="OS03G0429900 PROTEIN"/>
    <property type="match status" value="1"/>
</dbReference>
<dbReference type="Proteomes" id="UP001154282">
    <property type="component" value="Unassembled WGS sequence"/>
</dbReference>
<keyword evidence="3" id="KW-1185">Reference proteome</keyword>
<name>A0AAV0H3A1_9ROSI</name>
<feature type="transmembrane region" description="Helical" evidence="1">
    <location>
        <begin position="330"/>
        <end position="350"/>
    </location>
</feature>
<keyword evidence="1" id="KW-0472">Membrane</keyword>
<dbReference type="PANTHER" id="PTHR47165:SF4">
    <property type="entry name" value="OS03G0429900 PROTEIN"/>
    <property type="match status" value="1"/>
</dbReference>
<evidence type="ECO:0000256" key="1">
    <source>
        <dbReference type="SAM" id="Phobius"/>
    </source>
</evidence>
<dbReference type="Gene3D" id="2.40.50.140">
    <property type="entry name" value="Nucleic acid-binding proteins"/>
    <property type="match status" value="2"/>
</dbReference>
<keyword evidence="1" id="KW-0812">Transmembrane</keyword>